<protein>
    <submittedName>
        <fullName evidence="1">PLC-like phosphodiesterase</fullName>
    </submittedName>
</protein>
<evidence type="ECO:0000313" key="2">
    <source>
        <dbReference type="Proteomes" id="UP000814128"/>
    </source>
</evidence>
<comment type="caution">
    <text evidence="1">The sequence shown here is derived from an EMBL/GenBank/DDBJ whole genome shotgun (WGS) entry which is preliminary data.</text>
</comment>
<keyword evidence="2" id="KW-1185">Reference proteome</keyword>
<organism evidence="1 2">
    <name type="scientific">Vararia minispora EC-137</name>
    <dbReference type="NCBI Taxonomy" id="1314806"/>
    <lineage>
        <taxon>Eukaryota</taxon>
        <taxon>Fungi</taxon>
        <taxon>Dikarya</taxon>
        <taxon>Basidiomycota</taxon>
        <taxon>Agaricomycotina</taxon>
        <taxon>Agaricomycetes</taxon>
        <taxon>Russulales</taxon>
        <taxon>Lachnocladiaceae</taxon>
        <taxon>Vararia</taxon>
    </lineage>
</organism>
<reference evidence="1" key="2">
    <citation type="journal article" date="2022" name="New Phytol.">
        <title>Evolutionary transition to the ectomycorrhizal habit in the genomes of a hyperdiverse lineage of mushroom-forming fungi.</title>
        <authorList>
            <person name="Looney B."/>
            <person name="Miyauchi S."/>
            <person name="Morin E."/>
            <person name="Drula E."/>
            <person name="Courty P.E."/>
            <person name="Kohler A."/>
            <person name="Kuo A."/>
            <person name="LaButti K."/>
            <person name="Pangilinan J."/>
            <person name="Lipzen A."/>
            <person name="Riley R."/>
            <person name="Andreopoulos W."/>
            <person name="He G."/>
            <person name="Johnson J."/>
            <person name="Nolan M."/>
            <person name="Tritt A."/>
            <person name="Barry K.W."/>
            <person name="Grigoriev I.V."/>
            <person name="Nagy L.G."/>
            <person name="Hibbett D."/>
            <person name="Henrissat B."/>
            <person name="Matheny P.B."/>
            <person name="Labbe J."/>
            <person name="Martin F.M."/>
        </authorList>
    </citation>
    <scope>NUCLEOTIDE SEQUENCE</scope>
    <source>
        <strain evidence="1">EC-137</strain>
    </source>
</reference>
<sequence length="523" mass="58170">MVDRMQSWVDDLHHLQEHKGVDSLVHIQPPTNKEVRLSPGVAEYLQEHGESKDELLQRPVIVPPPIDDSRPLTHYFISSSHNTYLLSRQILGKASALAYVHVLWRHARCVELDVWPSSDGTDLIVTHGYTLSSSVPLREVCEAIGAAVRPGDWPVFASLECHVALERQKVLVGIMKEVWGEKLIDSAVVATGTTVTPGDLRGKIVVMVEYYPEQAPRSGESAPDIPGPSWSDLSLSEGEEEALEEKKDEGPANADKTPPKISDALAQLGLYVRSLKPGNGWFDQSASEPQNIMINISESALSSLLPQHTSALIVHAASHLRRVYPRGTRVASSNLDPSRFWRTGTHISALNWQKYDRGTQMNEAMFAGTPGFVLKPDRLIPGLTDDSEPCPRQRLKCEAIGLSSLPVDDKSQMGAYIRVQLYHPGGKHQWRSKTVKCTGTKECSHLADFSWNETFEFEYDDDGLVFLRIVVLHNVSFGRDAHQAVFVARTEYVEDGLHAIRMLSPKGKDLGTTLLLRVQFEDL</sequence>
<proteinExistence type="predicted"/>
<evidence type="ECO:0000313" key="1">
    <source>
        <dbReference type="EMBL" id="KAI0033589.1"/>
    </source>
</evidence>
<dbReference type="EMBL" id="MU273516">
    <property type="protein sequence ID" value="KAI0033589.1"/>
    <property type="molecule type" value="Genomic_DNA"/>
</dbReference>
<reference evidence="1" key="1">
    <citation type="submission" date="2021-02" db="EMBL/GenBank/DDBJ databases">
        <authorList>
            <consortium name="DOE Joint Genome Institute"/>
            <person name="Ahrendt S."/>
            <person name="Looney B.P."/>
            <person name="Miyauchi S."/>
            <person name="Morin E."/>
            <person name="Drula E."/>
            <person name="Courty P.E."/>
            <person name="Chicoki N."/>
            <person name="Fauchery L."/>
            <person name="Kohler A."/>
            <person name="Kuo A."/>
            <person name="Labutti K."/>
            <person name="Pangilinan J."/>
            <person name="Lipzen A."/>
            <person name="Riley R."/>
            <person name="Andreopoulos W."/>
            <person name="He G."/>
            <person name="Johnson J."/>
            <person name="Barry K.W."/>
            <person name="Grigoriev I.V."/>
            <person name="Nagy L."/>
            <person name="Hibbett D."/>
            <person name="Henrissat B."/>
            <person name="Matheny P.B."/>
            <person name="Labbe J."/>
            <person name="Martin F."/>
        </authorList>
    </citation>
    <scope>NUCLEOTIDE SEQUENCE</scope>
    <source>
        <strain evidence="1">EC-137</strain>
    </source>
</reference>
<dbReference type="Proteomes" id="UP000814128">
    <property type="component" value="Unassembled WGS sequence"/>
</dbReference>
<gene>
    <name evidence="1" type="ORF">K488DRAFT_47370</name>
</gene>
<name>A0ACB8QNZ3_9AGAM</name>
<accession>A0ACB8QNZ3</accession>